<accession>A0A8H6H8P7</accession>
<reference evidence="1 2" key="1">
    <citation type="submission" date="2020-07" db="EMBL/GenBank/DDBJ databases">
        <title>Comparative genomics of pyrophilous fungi reveals a link between fire events and developmental genes.</title>
        <authorList>
            <consortium name="DOE Joint Genome Institute"/>
            <person name="Steindorff A.S."/>
            <person name="Carver A."/>
            <person name="Calhoun S."/>
            <person name="Stillman K."/>
            <person name="Liu H."/>
            <person name="Lipzen A."/>
            <person name="Pangilinan J."/>
            <person name="Labutti K."/>
            <person name="Bruns T.D."/>
            <person name="Grigoriev I.V."/>
        </authorList>
    </citation>
    <scope>NUCLEOTIDE SEQUENCE [LARGE SCALE GENOMIC DNA]</scope>
    <source>
        <strain evidence="1 2">CBS 144469</strain>
    </source>
</reference>
<evidence type="ECO:0000313" key="2">
    <source>
        <dbReference type="Proteomes" id="UP000521943"/>
    </source>
</evidence>
<name>A0A8H6H8P7_9AGAR</name>
<proteinExistence type="predicted"/>
<organism evidence="1 2">
    <name type="scientific">Ephemerocybe angulata</name>
    <dbReference type="NCBI Taxonomy" id="980116"/>
    <lineage>
        <taxon>Eukaryota</taxon>
        <taxon>Fungi</taxon>
        <taxon>Dikarya</taxon>
        <taxon>Basidiomycota</taxon>
        <taxon>Agaricomycotina</taxon>
        <taxon>Agaricomycetes</taxon>
        <taxon>Agaricomycetidae</taxon>
        <taxon>Agaricales</taxon>
        <taxon>Agaricineae</taxon>
        <taxon>Psathyrellaceae</taxon>
        <taxon>Ephemerocybe</taxon>
    </lineage>
</organism>
<evidence type="ECO:0000313" key="1">
    <source>
        <dbReference type="EMBL" id="KAF6741537.1"/>
    </source>
</evidence>
<protein>
    <submittedName>
        <fullName evidence="1">Uncharacterized protein</fullName>
    </submittedName>
</protein>
<dbReference type="EMBL" id="JACGCI010000235">
    <property type="protein sequence ID" value="KAF6741537.1"/>
    <property type="molecule type" value="Genomic_DNA"/>
</dbReference>
<dbReference type="AlphaFoldDB" id="A0A8H6H8P7"/>
<keyword evidence="2" id="KW-1185">Reference proteome</keyword>
<gene>
    <name evidence="1" type="ORF">DFP72DRAFT_257666</name>
</gene>
<sequence length="152" mass="16647">MPCAPSRRSLHDNLACHPSTPDSDCFDASEYSLNPTTASCQLLRETSPCRADGLGIYGPICAVPIRTRLLGLFVTRIVFAPLAHSVSVSSWASPFRALPPRIPASPVRLRWFPTHVVVDGWWMGAGASSCAFSTAVETWSWMAWRYVVGEPI</sequence>
<dbReference type="Proteomes" id="UP000521943">
    <property type="component" value="Unassembled WGS sequence"/>
</dbReference>
<comment type="caution">
    <text evidence="1">The sequence shown here is derived from an EMBL/GenBank/DDBJ whole genome shotgun (WGS) entry which is preliminary data.</text>
</comment>